<sequence length="62" mass="6677">MVACGWLLCLPLGPWAGVPLGAMERWRLGWVAGGPHPTPHRPPPGPGPGSWLSTRMREPATR</sequence>
<keyword evidence="4" id="KW-1185">Reference proteome</keyword>
<organism evidence="3 4">
    <name type="scientific">Catenuloplanes nepalensis</name>
    <dbReference type="NCBI Taxonomy" id="587533"/>
    <lineage>
        <taxon>Bacteria</taxon>
        <taxon>Bacillati</taxon>
        <taxon>Actinomycetota</taxon>
        <taxon>Actinomycetes</taxon>
        <taxon>Micromonosporales</taxon>
        <taxon>Micromonosporaceae</taxon>
        <taxon>Catenuloplanes</taxon>
    </lineage>
</organism>
<feature type="domain" description="Putative sensor" evidence="2">
    <location>
        <begin position="8"/>
        <end position="62"/>
    </location>
</feature>
<dbReference type="Proteomes" id="UP001240984">
    <property type="component" value="Unassembled WGS sequence"/>
</dbReference>
<feature type="region of interest" description="Disordered" evidence="1">
    <location>
        <begin position="32"/>
        <end position="62"/>
    </location>
</feature>
<evidence type="ECO:0000313" key="3">
    <source>
        <dbReference type="EMBL" id="MDP9795476.1"/>
    </source>
</evidence>
<dbReference type="InterPro" id="IPR025828">
    <property type="entry name" value="Put_sensor_dom"/>
</dbReference>
<feature type="compositionally biased region" description="Pro residues" evidence="1">
    <location>
        <begin position="36"/>
        <end position="47"/>
    </location>
</feature>
<gene>
    <name evidence="3" type="ORF">J2S43_003988</name>
</gene>
<accession>A0ABT9MVK4</accession>
<protein>
    <recommendedName>
        <fullName evidence="2">Putative sensor domain-containing protein</fullName>
    </recommendedName>
</protein>
<evidence type="ECO:0000259" key="2">
    <source>
        <dbReference type="Pfam" id="PF13796"/>
    </source>
</evidence>
<proteinExistence type="predicted"/>
<dbReference type="Pfam" id="PF13796">
    <property type="entry name" value="Sensor"/>
    <property type="match status" value="1"/>
</dbReference>
<reference evidence="3 4" key="1">
    <citation type="submission" date="2023-07" db="EMBL/GenBank/DDBJ databases">
        <title>Sequencing the genomes of 1000 actinobacteria strains.</title>
        <authorList>
            <person name="Klenk H.-P."/>
        </authorList>
    </citation>
    <scope>NUCLEOTIDE SEQUENCE [LARGE SCALE GENOMIC DNA]</scope>
    <source>
        <strain evidence="3 4">DSM 44710</strain>
    </source>
</reference>
<dbReference type="RefSeq" id="WP_370881638.1">
    <property type="nucleotide sequence ID" value="NZ_JAUSRA010000001.1"/>
</dbReference>
<evidence type="ECO:0000313" key="4">
    <source>
        <dbReference type="Proteomes" id="UP001240984"/>
    </source>
</evidence>
<name>A0ABT9MVK4_9ACTN</name>
<comment type="caution">
    <text evidence="3">The sequence shown here is derived from an EMBL/GenBank/DDBJ whole genome shotgun (WGS) entry which is preliminary data.</text>
</comment>
<evidence type="ECO:0000256" key="1">
    <source>
        <dbReference type="SAM" id="MobiDB-lite"/>
    </source>
</evidence>
<dbReference type="EMBL" id="JAUSRA010000001">
    <property type="protein sequence ID" value="MDP9795476.1"/>
    <property type="molecule type" value="Genomic_DNA"/>
</dbReference>